<sequence length="94" mass="10371">MHHPFDLNIYELENIGLYFEELSHDQSEKVSGGYNVFAIEPVVVFGLLGIGEGSDEGNQDSGSTTTRKNYTSPDGRTKSTEVVTNSWRSNLVTS</sequence>
<dbReference type="AlphaFoldDB" id="A0A9E3LTE1"/>
<feature type="region of interest" description="Disordered" evidence="1">
    <location>
        <begin position="53"/>
        <end position="94"/>
    </location>
</feature>
<accession>A0A9E3LTE1</accession>
<comment type="caution">
    <text evidence="2">The sequence shown here is derived from an EMBL/GenBank/DDBJ whole genome shotgun (WGS) entry which is preliminary data.</text>
</comment>
<proteinExistence type="predicted"/>
<protein>
    <submittedName>
        <fullName evidence="2">Uncharacterized protein</fullName>
    </submittedName>
</protein>
<organism evidence="2 3">
    <name type="scientific">Pelatocladus maniniholoensis HA4357-MV3</name>
    <dbReference type="NCBI Taxonomy" id="1117104"/>
    <lineage>
        <taxon>Bacteria</taxon>
        <taxon>Bacillati</taxon>
        <taxon>Cyanobacteriota</taxon>
        <taxon>Cyanophyceae</taxon>
        <taxon>Nostocales</taxon>
        <taxon>Nostocaceae</taxon>
        <taxon>Pelatocladus</taxon>
    </lineage>
</organism>
<evidence type="ECO:0000313" key="3">
    <source>
        <dbReference type="Proteomes" id="UP000813215"/>
    </source>
</evidence>
<dbReference type="Proteomes" id="UP000813215">
    <property type="component" value="Unassembled WGS sequence"/>
</dbReference>
<gene>
    <name evidence="2" type="ORF">KME28_12355</name>
</gene>
<feature type="compositionally biased region" description="Polar residues" evidence="1">
    <location>
        <begin position="59"/>
        <end position="94"/>
    </location>
</feature>
<reference evidence="2" key="2">
    <citation type="journal article" date="2022" name="Microbiol. Resour. Announc.">
        <title>Metagenome Sequencing to Explore Phylogenomics of Terrestrial Cyanobacteria.</title>
        <authorList>
            <person name="Ward R.D."/>
            <person name="Stajich J.E."/>
            <person name="Johansen J.R."/>
            <person name="Huntemann M."/>
            <person name="Clum A."/>
            <person name="Foster B."/>
            <person name="Foster B."/>
            <person name="Roux S."/>
            <person name="Palaniappan K."/>
            <person name="Varghese N."/>
            <person name="Mukherjee S."/>
            <person name="Reddy T.B.K."/>
            <person name="Daum C."/>
            <person name="Copeland A."/>
            <person name="Chen I.A."/>
            <person name="Ivanova N.N."/>
            <person name="Kyrpides N.C."/>
            <person name="Shapiro N."/>
            <person name="Eloe-Fadrosh E.A."/>
            <person name="Pietrasiak N."/>
        </authorList>
    </citation>
    <scope>NUCLEOTIDE SEQUENCE</scope>
    <source>
        <strain evidence="2">HA4357-MV3</strain>
    </source>
</reference>
<reference evidence="2" key="1">
    <citation type="submission" date="2021-05" db="EMBL/GenBank/DDBJ databases">
        <authorList>
            <person name="Pietrasiak N."/>
            <person name="Ward R."/>
            <person name="Stajich J.E."/>
            <person name="Kurbessoian T."/>
        </authorList>
    </citation>
    <scope>NUCLEOTIDE SEQUENCE</scope>
    <source>
        <strain evidence="2">HA4357-MV3</strain>
    </source>
</reference>
<dbReference type="EMBL" id="JAHHHW010000086">
    <property type="protein sequence ID" value="MBW4432493.1"/>
    <property type="molecule type" value="Genomic_DNA"/>
</dbReference>
<evidence type="ECO:0000313" key="2">
    <source>
        <dbReference type="EMBL" id="MBW4432493.1"/>
    </source>
</evidence>
<name>A0A9E3LTE1_9NOST</name>
<evidence type="ECO:0000256" key="1">
    <source>
        <dbReference type="SAM" id="MobiDB-lite"/>
    </source>
</evidence>